<dbReference type="PANTHER" id="PTHR43048:SF3">
    <property type="entry name" value="METHYLMALONYL-COA EPIMERASE, MITOCHONDRIAL"/>
    <property type="match status" value="1"/>
</dbReference>
<gene>
    <name evidence="3" type="ORF">LCGC14_1361720</name>
</gene>
<comment type="caution">
    <text evidence="3">The sequence shown here is derived from an EMBL/GenBank/DDBJ whole genome shotgun (WGS) entry which is preliminary data.</text>
</comment>
<dbReference type="PROSITE" id="PS51819">
    <property type="entry name" value="VOC"/>
    <property type="match status" value="1"/>
</dbReference>
<feature type="domain" description="VOC" evidence="2">
    <location>
        <begin position="12"/>
        <end position="148"/>
    </location>
</feature>
<dbReference type="InterPro" id="IPR037523">
    <property type="entry name" value="VOC_core"/>
</dbReference>
<dbReference type="AlphaFoldDB" id="A0A0F9NA82"/>
<organism evidence="3">
    <name type="scientific">marine sediment metagenome</name>
    <dbReference type="NCBI Taxonomy" id="412755"/>
    <lineage>
        <taxon>unclassified sequences</taxon>
        <taxon>metagenomes</taxon>
        <taxon>ecological metagenomes</taxon>
    </lineage>
</organism>
<evidence type="ECO:0000259" key="2">
    <source>
        <dbReference type="PROSITE" id="PS51819"/>
    </source>
</evidence>
<dbReference type="GO" id="GO:0046872">
    <property type="term" value="F:metal ion binding"/>
    <property type="evidence" value="ECO:0007669"/>
    <property type="project" value="UniProtKB-KW"/>
</dbReference>
<keyword evidence="1" id="KW-0479">Metal-binding</keyword>
<dbReference type="Pfam" id="PF13669">
    <property type="entry name" value="Glyoxalase_4"/>
    <property type="match status" value="1"/>
</dbReference>
<name>A0A0F9NA82_9ZZZZ</name>
<proteinExistence type="predicted"/>
<sequence>MEKFNINFGQLKVDQLGFVFKNIEEQAKILQELYGLAPFVFYPIEKFPTNYKGDDSLLSGKLGFGQLGETQYELIEWKEGKSPYKDFLDQGREGFHHVGISLDDIDPYIAEFKKRGIGILFSGDTSGVKFAYLDTEKTFGMILELIQQPTT</sequence>
<protein>
    <recommendedName>
        <fullName evidence="2">VOC domain-containing protein</fullName>
    </recommendedName>
</protein>
<dbReference type="PANTHER" id="PTHR43048">
    <property type="entry name" value="METHYLMALONYL-COA EPIMERASE"/>
    <property type="match status" value="1"/>
</dbReference>
<dbReference type="GO" id="GO:0004493">
    <property type="term" value="F:methylmalonyl-CoA epimerase activity"/>
    <property type="evidence" value="ECO:0007669"/>
    <property type="project" value="TreeGrafter"/>
</dbReference>
<dbReference type="SUPFAM" id="SSF54593">
    <property type="entry name" value="Glyoxalase/Bleomycin resistance protein/Dihydroxybiphenyl dioxygenase"/>
    <property type="match status" value="1"/>
</dbReference>
<evidence type="ECO:0000256" key="1">
    <source>
        <dbReference type="ARBA" id="ARBA00022723"/>
    </source>
</evidence>
<dbReference type="Gene3D" id="3.10.180.10">
    <property type="entry name" value="2,3-Dihydroxybiphenyl 1,2-Dioxygenase, domain 1"/>
    <property type="match status" value="1"/>
</dbReference>
<accession>A0A0F9NA82</accession>
<reference evidence="3" key="1">
    <citation type="journal article" date="2015" name="Nature">
        <title>Complex archaea that bridge the gap between prokaryotes and eukaryotes.</title>
        <authorList>
            <person name="Spang A."/>
            <person name="Saw J.H."/>
            <person name="Jorgensen S.L."/>
            <person name="Zaremba-Niedzwiedzka K."/>
            <person name="Martijn J."/>
            <person name="Lind A.E."/>
            <person name="van Eijk R."/>
            <person name="Schleper C."/>
            <person name="Guy L."/>
            <person name="Ettema T.J."/>
        </authorList>
    </citation>
    <scope>NUCLEOTIDE SEQUENCE</scope>
</reference>
<dbReference type="EMBL" id="LAZR01008517">
    <property type="protein sequence ID" value="KKM78267.1"/>
    <property type="molecule type" value="Genomic_DNA"/>
</dbReference>
<dbReference type="InterPro" id="IPR029068">
    <property type="entry name" value="Glyas_Bleomycin-R_OHBP_Dase"/>
</dbReference>
<evidence type="ECO:0000313" key="3">
    <source>
        <dbReference type="EMBL" id="KKM78267.1"/>
    </source>
</evidence>
<dbReference type="GO" id="GO:0046491">
    <property type="term" value="P:L-methylmalonyl-CoA metabolic process"/>
    <property type="evidence" value="ECO:0007669"/>
    <property type="project" value="TreeGrafter"/>
</dbReference>
<dbReference type="InterPro" id="IPR051785">
    <property type="entry name" value="MMCE/EMCE_epimerase"/>
</dbReference>